<dbReference type="Pfam" id="PF00067">
    <property type="entry name" value="p450"/>
    <property type="match status" value="1"/>
</dbReference>
<dbReference type="AlphaFoldDB" id="A0AA38CC31"/>
<dbReference type="InterPro" id="IPR001128">
    <property type="entry name" value="Cyt_P450"/>
</dbReference>
<evidence type="ECO:0000256" key="3">
    <source>
        <dbReference type="SAM" id="Phobius"/>
    </source>
</evidence>
<dbReference type="GO" id="GO:0005506">
    <property type="term" value="F:iron ion binding"/>
    <property type="evidence" value="ECO:0007669"/>
    <property type="project" value="InterPro"/>
</dbReference>
<proteinExistence type="predicted"/>
<keyword evidence="3" id="KW-1133">Transmembrane helix</keyword>
<dbReference type="Gene3D" id="1.10.630.10">
    <property type="entry name" value="Cytochrome P450"/>
    <property type="match status" value="1"/>
</dbReference>
<dbReference type="SUPFAM" id="SSF48264">
    <property type="entry name" value="Cytochrome P450"/>
    <property type="match status" value="1"/>
</dbReference>
<dbReference type="GO" id="GO:0004497">
    <property type="term" value="F:monooxygenase activity"/>
    <property type="evidence" value="ECO:0007669"/>
    <property type="project" value="InterPro"/>
</dbReference>
<accession>A0AA38CC31</accession>
<evidence type="ECO:0008006" key="6">
    <source>
        <dbReference type="Google" id="ProtNLM"/>
    </source>
</evidence>
<organism evidence="4 5">
    <name type="scientific">Taxus chinensis</name>
    <name type="common">Chinese yew</name>
    <name type="synonym">Taxus wallichiana var. chinensis</name>
    <dbReference type="NCBI Taxonomy" id="29808"/>
    <lineage>
        <taxon>Eukaryota</taxon>
        <taxon>Viridiplantae</taxon>
        <taxon>Streptophyta</taxon>
        <taxon>Embryophyta</taxon>
        <taxon>Tracheophyta</taxon>
        <taxon>Spermatophyta</taxon>
        <taxon>Pinopsida</taxon>
        <taxon>Pinidae</taxon>
        <taxon>Conifers II</taxon>
        <taxon>Cupressales</taxon>
        <taxon>Taxaceae</taxon>
        <taxon>Taxus</taxon>
    </lineage>
</organism>
<dbReference type="PANTHER" id="PTHR24286">
    <property type="entry name" value="CYTOCHROME P450 26"/>
    <property type="match status" value="1"/>
</dbReference>
<evidence type="ECO:0000256" key="2">
    <source>
        <dbReference type="ARBA" id="ARBA00023004"/>
    </source>
</evidence>
<sequence length="405" mass="45556">MDSLHRVIKITSAIFNGDTKLQWSSPAVFSVAFTAVAGILLLLLLLRSKRRHSSLNQYNLPRGNSGLPFVGETISFLRAFRGNRIQQFFDERAKKFGNVFRISITGPPTAVLCGSEGNRFILSNEEKLVRVDMSGAFSKLAGRDSVMMRTGEEHRTIRAAMAGFLAPTALPIYVGKMSAQIQNHIDEKWKGKDVVTVVSLVKELVFGVSASMFYDINDGVEQHRLHEIYQTMVAGHFSFPLDFPGFSFHRAVQGRQKLKKIFSSLIEKRRSDLRSGLASSNQDLLSVLLTYKNEKGNGLTQGELTDNFITMLEASYDNPVSAISCILKFLYSHPEVYEKVVQEQLGILSNKEEGEEISWKDVKAMKYTWQAVQETLRMISPVIGILRKAMTDIHYDGYTIPKGWQ</sequence>
<reference evidence="4 5" key="1">
    <citation type="journal article" date="2021" name="Nat. Plants">
        <title>The Taxus genome provides insights into paclitaxel biosynthesis.</title>
        <authorList>
            <person name="Xiong X."/>
            <person name="Gou J."/>
            <person name="Liao Q."/>
            <person name="Li Y."/>
            <person name="Zhou Q."/>
            <person name="Bi G."/>
            <person name="Li C."/>
            <person name="Du R."/>
            <person name="Wang X."/>
            <person name="Sun T."/>
            <person name="Guo L."/>
            <person name="Liang H."/>
            <person name="Lu P."/>
            <person name="Wu Y."/>
            <person name="Zhang Z."/>
            <person name="Ro D.K."/>
            <person name="Shang Y."/>
            <person name="Huang S."/>
            <person name="Yan J."/>
        </authorList>
    </citation>
    <scope>NUCLEOTIDE SEQUENCE [LARGE SCALE GENOMIC DNA]</scope>
    <source>
        <strain evidence="4">Ta-2019</strain>
    </source>
</reference>
<dbReference type="EMBL" id="JAHRHJ020000010">
    <property type="protein sequence ID" value="KAH9297155.1"/>
    <property type="molecule type" value="Genomic_DNA"/>
</dbReference>
<dbReference type="GO" id="GO:0020037">
    <property type="term" value="F:heme binding"/>
    <property type="evidence" value="ECO:0007669"/>
    <property type="project" value="InterPro"/>
</dbReference>
<name>A0AA38CC31_TAXCH</name>
<keyword evidence="3" id="KW-0812">Transmembrane</keyword>
<evidence type="ECO:0000256" key="1">
    <source>
        <dbReference type="ARBA" id="ARBA00022723"/>
    </source>
</evidence>
<dbReference type="InterPro" id="IPR036396">
    <property type="entry name" value="Cyt_P450_sf"/>
</dbReference>
<gene>
    <name evidence="4" type="ORF">KI387_028837</name>
</gene>
<dbReference type="Proteomes" id="UP000824469">
    <property type="component" value="Unassembled WGS sequence"/>
</dbReference>
<keyword evidence="3" id="KW-0472">Membrane</keyword>
<evidence type="ECO:0000313" key="4">
    <source>
        <dbReference type="EMBL" id="KAH9297155.1"/>
    </source>
</evidence>
<feature type="transmembrane region" description="Helical" evidence="3">
    <location>
        <begin position="27"/>
        <end position="46"/>
    </location>
</feature>
<feature type="non-terminal residue" evidence="4">
    <location>
        <position position="405"/>
    </location>
</feature>
<comment type="caution">
    <text evidence="4">The sequence shown here is derived from an EMBL/GenBank/DDBJ whole genome shotgun (WGS) entry which is preliminary data.</text>
</comment>
<evidence type="ECO:0000313" key="5">
    <source>
        <dbReference type="Proteomes" id="UP000824469"/>
    </source>
</evidence>
<dbReference type="PANTHER" id="PTHR24286:SF256">
    <property type="entry name" value="CYTOCHROME P450 FAMILY PROTEIN"/>
    <property type="match status" value="1"/>
</dbReference>
<keyword evidence="1" id="KW-0479">Metal-binding</keyword>
<keyword evidence="2" id="KW-0408">Iron</keyword>
<dbReference type="GO" id="GO:0016125">
    <property type="term" value="P:sterol metabolic process"/>
    <property type="evidence" value="ECO:0007669"/>
    <property type="project" value="TreeGrafter"/>
</dbReference>
<dbReference type="GO" id="GO:0016705">
    <property type="term" value="F:oxidoreductase activity, acting on paired donors, with incorporation or reduction of molecular oxygen"/>
    <property type="evidence" value="ECO:0007669"/>
    <property type="project" value="InterPro"/>
</dbReference>
<keyword evidence="5" id="KW-1185">Reference proteome</keyword>
<protein>
    <recommendedName>
        <fullName evidence="6">Cytochrome P450</fullName>
    </recommendedName>
</protein>